<sequence length="442" mass="49793">MRNLKYYILFFAGILLMPSCLHEEEDIFGKSASERLNEAQLLYEKILTTPSKGWVLEYIAGDTDATRRGAFNYLLKFENGEVTAAVDQNALYDIAPAIDPYTQITSYYKLEQDMSITLSFDTYNSFLHYYHEQHGSYTTYKGDFEFTIMEAYDDLVILRGKKYGNIMEMHRLADDVTWDEYLQDVNTVYNQSLDYPEFSIFSGANVIAKGSVLETRQFSFSYENVDYLKSVIYTTTGLKFLEPLVVEGKEAQNFVWDVASATFTCTDNGATGIVIQMTIPAEYVKYSEYLGTYTFKYTNLSGVVYNETINLVQHVNGRSYIAENFTKGITGAVTILQFDKSTARLCIGAHTVLSVGTDDNYNLYPMIMPPTGTAGNFYAGLGDAYGRFWGKLTSTGLISMTRDPSGSLTNVTAGFRVIRRQGTSNYGTNAANSYTDMSFQKQ</sequence>
<dbReference type="EMBL" id="JACIEP010000013">
    <property type="protein sequence ID" value="MBB4037393.1"/>
    <property type="molecule type" value="Genomic_DNA"/>
</dbReference>
<feature type="domain" description="DUF4987" evidence="1">
    <location>
        <begin position="266"/>
        <end position="354"/>
    </location>
</feature>
<dbReference type="RefSeq" id="WP_183308233.1">
    <property type="nucleotide sequence ID" value="NZ_JACIEP010000013.1"/>
</dbReference>
<accession>A0A840CZI3</accession>
<evidence type="ECO:0000259" key="1">
    <source>
        <dbReference type="Pfam" id="PF16377"/>
    </source>
</evidence>
<dbReference type="Proteomes" id="UP000555103">
    <property type="component" value="Unassembled WGS sequence"/>
</dbReference>
<evidence type="ECO:0000313" key="2">
    <source>
        <dbReference type="EMBL" id="MBB4037393.1"/>
    </source>
</evidence>
<dbReference type="InterPro" id="IPR025396">
    <property type="entry name" value="DUF4302"/>
</dbReference>
<proteinExistence type="predicted"/>
<gene>
    <name evidence="2" type="ORF">GGR21_003310</name>
</gene>
<dbReference type="AlphaFoldDB" id="A0A840CZI3"/>
<evidence type="ECO:0000313" key="3">
    <source>
        <dbReference type="Proteomes" id="UP000555103"/>
    </source>
</evidence>
<reference evidence="2 3" key="1">
    <citation type="submission" date="2020-08" db="EMBL/GenBank/DDBJ databases">
        <title>Genomic Encyclopedia of Type Strains, Phase IV (KMG-IV): sequencing the most valuable type-strain genomes for metagenomic binning, comparative biology and taxonomic classification.</title>
        <authorList>
            <person name="Goeker M."/>
        </authorList>
    </citation>
    <scope>NUCLEOTIDE SEQUENCE [LARGE SCALE GENOMIC DNA]</scope>
    <source>
        <strain evidence="2 3">DSM 104969</strain>
    </source>
</reference>
<dbReference type="Pfam" id="PF16377">
    <property type="entry name" value="DUF4987"/>
    <property type="match status" value="1"/>
</dbReference>
<name>A0A840CZI3_9BACT</name>
<comment type="caution">
    <text evidence="2">The sequence shown here is derived from an EMBL/GenBank/DDBJ whole genome shotgun (WGS) entry which is preliminary data.</text>
</comment>
<protein>
    <recommendedName>
        <fullName evidence="1">DUF4987 domain-containing protein</fullName>
    </recommendedName>
</protein>
<organism evidence="2 3">
    <name type="scientific">Dysgonomonas hofstadii</name>
    <dbReference type="NCBI Taxonomy" id="637886"/>
    <lineage>
        <taxon>Bacteria</taxon>
        <taxon>Pseudomonadati</taxon>
        <taxon>Bacteroidota</taxon>
        <taxon>Bacteroidia</taxon>
        <taxon>Bacteroidales</taxon>
        <taxon>Dysgonomonadaceae</taxon>
        <taxon>Dysgonomonas</taxon>
    </lineage>
</organism>
<dbReference type="InterPro" id="IPR032271">
    <property type="entry name" value="DUF4987"/>
</dbReference>
<keyword evidence="3" id="KW-1185">Reference proteome</keyword>
<dbReference type="Pfam" id="PF14135">
    <property type="entry name" value="DUF4302"/>
    <property type="match status" value="1"/>
</dbReference>